<feature type="domain" description="Amidase" evidence="1">
    <location>
        <begin position="2"/>
        <end position="247"/>
    </location>
</feature>
<dbReference type="EMBL" id="BARS01046244">
    <property type="protein sequence ID" value="GAG40923.1"/>
    <property type="molecule type" value="Genomic_DNA"/>
</dbReference>
<dbReference type="PANTHER" id="PTHR11895:SF67">
    <property type="entry name" value="AMIDASE DOMAIN-CONTAINING PROTEIN"/>
    <property type="match status" value="1"/>
</dbReference>
<sequence length="247" mass="26559">ALGALGTDTGGSVRIPSSLCGITGLKPTYGRVSRRGVVPLSWALDHVGPMARSAADAALILKAIAGHDPGDETSSEEPVPDYAKMLEDSRLKSLRVGVPREYFFDNVDAEVLVAVRGAISVLEELGAQVSEVSLPHIAEAPAAVNAIMLPEALAYHHRWLAERPQDYGDDVRGRLEMGLLYPAVSYIEAQRLRSLIVEEWREKVFDGVDLLAAPTTPVAAPSLEEADLEATLTLVRFTNPFNLVGLP</sequence>
<dbReference type="AlphaFoldDB" id="X0XWH1"/>
<reference evidence="2" key="1">
    <citation type="journal article" date="2014" name="Front. Microbiol.">
        <title>High frequency of phylogenetically diverse reductive dehalogenase-homologous genes in deep subseafloor sedimentary metagenomes.</title>
        <authorList>
            <person name="Kawai M."/>
            <person name="Futagami T."/>
            <person name="Toyoda A."/>
            <person name="Takaki Y."/>
            <person name="Nishi S."/>
            <person name="Hori S."/>
            <person name="Arai W."/>
            <person name="Tsubouchi T."/>
            <person name="Morono Y."/>
            <person name="Uchiyama I."/>
            <person name="Ito T."/>
            <person name="Fujiyama A."/>
            <person name="Inagaki F."/>
            <person name="Takami H."/>
        </authorList>
    </citation>
    <scope>NUCLEOTIDE SEQUENCE</scope>
    <source>
        <strain evidence="2">Expedition CK06-06</strain>
    </source>
</reference>
<dbReference type="Gene3D" id="3.90.1300.10">
    <property type="entry name" value="Amidase signature (AS) domain"/>
    <property type="match status" value="1"/>
</dbReference>
<dbReference type="InterPro" id="IPR000120">
    <property type="entry name" value="Amidase"/>
</dbReference>
<dbReference type="SUPFAM" id="SSF75304">
    <property type="entry name" value="Amidase signature (AS) enzymes"/>
    <property type="match status" value="1"/>
</dbReference>
<name>X0XWH1_9ZZZZ</name>
<dbReference type="InterPro" id="IPR036928">
    <property type="entry name" value="AS_sf"/>
</dbReference>
<dbReference type="Pfam" id="PF01425">
    <property type="entry name" value="Amidase"/>
    <property type="match status" value="1"/>
</dbReference>
<evidence type="ECO:0000313" key="2">
    <source>
        <dbReference type="EMBL" id="GAG40923.1"/>
    </source>
</evidence>
<gene>
    <name evidence="2" type="ORF">S01H1_69632</name>
</gene>
<protein>
    <recommendedName>
        <fullName evidence="1">Amidase domain-containing protein</fullName>
    </recommendedName>
</protein>
<accession>X0XWH1</accession>
<feature type="non-terminal residue" evidence="2">
    <location>
        <position position="247"/>
    </location>
</feature>
<proteinExistence type="predicted"/>
<dbReference type="PANTHER" id="PTHR11895">
    <property type="entry name" value="TRANSAMIDASE"/>
    <property type="match status" value="1"/>
</dbReference>
<evidence type="ECO:0000259" key="1">
    <source>
        <dbReference type="Pfam" id="PF01425"/>
    </source>
</evidence>
<comment type="caution">
    <text evidence="2">The sequence shown here is derived from an EMBL/GenBank/DDBJ whole genome shotgun (WGS) entry which is preliminary data.</text>
</comment>
<dbReference type="InterPro" id="IPR023631">
    <property type="entry name" value="Amidase_dom"/>
</dbReference>
<feature type="non-terminal residue" evidence="2">
    <location>
        <position position="1"/>
    </location>
</feature>
<dbReference type="GO" id="GO:0003824">
    <property type="term" value="F:catalytic activity"/>
    <property type="evidence" value="ECO:0007669"/>
    <property type="project" value="InterPro"/>
</dbReference>
<organism evidence="2">
    <name type="scientific">marine sediment metagenome</name>
    <dbReference type="NCBI Taxonomy" id="412755"/>
    <lineage>
        <taxon>unclassified sequences</taxon>
        <taxon>metagenomes</taxon>
        <taxon>ecological metagenomes</taxon>
    </lineage>
</organism>